<dbReference type="Proteomes" id="UP000184546">
    <property type="component" value="Unassembled WGS sequence"/>
</dbReference>
<name>A0A1L9X1D0_ASPA1</name>
<dbReference type="AlphaFoldDB" id="A0A1L9X1D0"/>
<dbReference type="OrthoDB" id="73875at2759"/>
<protein>
    <submittedName>
        <fullName evidence="1">Uncharacterized protein</fullName>
    </submittedName>
</protein>
<dbReference type="RefSeq" id="XP_020058582.1">
    <property type="nucleotide sequence ID" value="XM_020203366.1"/>
</dbReference>
<keyword evidence="2" id="KW-1185">Reference proteome</keyword>
<dbReference type="STRING" id="690307.A0A1L9X1D0"/>
<dbReference type="VEuPathDB" id="FungiDB:ASPACDRAFT_58590"/>
<proteinExistence type="predicted"/>
<accession>A0A1L9X1D0</accession>
<reference evidence="2" key="1">
    <citation type="journal article" date="2017" name="Genome Biol.">
        <title>Comparative genomics reveals high biological diversity and specific adaptations in the industrially and medically important fungal genus Aspergillus.</title>
        <authorList>
            <person name="de Vries R.P."/>
            <person name="Riley R."/>
            <person name="Wiebenga A."/>
            <person name="Aguilar-Osorio G."/>
            <person name="Amillis S."/>
            <person name="Uchima C.A."/>
            <person name="Anderluh G."/>
            <person name="Asadollahi M."/>
            <person name="Askin M."/>
            <person name="Barry K."/>
            <person name="Battaglia E."/>
            <person name="Bayram O."/>
            <person name="Benocci T."/>
            <person name="Braus-Stromeyer S.A."/>
            <person name="Caldana C."/>
            <person name="Canovas D."/>
            <person name="Cerqueira G.C."/>
            <person name="Chen F."/>
            <person name="Chen W."/>
            <person name="Choi C."/>
            <person name="Clum A."/>
            <person name="Dos Santos R.A."/>
            <person name="Damasio A.R."/>
            <person name="Diallinas G."/>
            <person name="Emri T."/>
            <person name="Fekete E."/>
            <person name="Flipphi M."/>
            <person name="Freyberg S."/>
            <person name="Gallo A."/>
            <person name="Gournas C."/>
            <person name="Habgood R."/>
            <person name="Hainaut M."/>
            <person name="Harispe M.L."/>
            <person name="Henrissat B."/>
            <person name="Hilden K.S."/>
            <person name="Hope R."/>
            <person name="Hossain A."/>
            <person name="Karabika E."/>
            <person name="Karaffa L."/>
            <person name="Karanyi Z."/>
            <person name="Krasevec N."/>
            <person name="Kuo A."/>
            <person name="Kusch H."/>
            <person name="LaButti K."/>
            <person name="Lagendijk E.L."/>
            <person name="Lapidus A."/>
            <person name="Levasseur A."/>
            <person name="Lindquist E."/>
            <person name="Lipzen A."/>
            <person name="Logrieco A.F."/>
            <person name="MacCabe A."/>
            <person name="Maekelae M.R."/>
            <person name="Malavazi I."/>
            <person name="Melin P."/>
            <person name="Meyer V."/>
            <person name="Mielnichuk N."/>
            <person name="Miskei M."/>
            <person name="Molnar A.P."/>
            <person name="Mule G."/>
            <person name="Ngan C.Y."/>
            <person name="Orejas M."/>
            <person name="Orosz E."/>
            <person name="Ouedraogo J.P."/>
            <person name="Overkamp K.M."/>
            <person name="Park H.-S."/>
            <person name="Perrone G."/>
            <person name="Piumi F."/>
            <person name="Punt P.J."/>
            <person name="Ram A.F."/>
            <person name="Ramon A."/>
            <person name="Rauscher S."/>
            <person name="Record E."/>
            <person name="Riano-Pachon D.M."/>
            <person name="Robert V."/>
            <person name="Roehrig J."/>
            <person name="Ruller R."/>
            <person name="Salamov A."/>
            <person name="Salih N.S."/>
            <person name="Samson R.A."/>
            <person name="Sandor E."/>
            <person name="Sanguinetti M."/>
            <person name="Schuetze T."/>
            <person name="Sepcic K."/>
            <person name="Shelest E."/>
            <person name="Sherlock G."/>
            <person name="Sophianopoulou V."/>
            <person name="Squina F.M."/>
            <person name="Sun H."/>
            <person name="Susca A."/>
            <person name="Todd R.B."/>
            <person name="Tsang A."/>
            <person name="Unkles S.E."/>
            <person name="van de Wiele N."/>
            <person name="van Rossen-Uffink D."/>
            <person name="Oliveira J.V."/>
            <person name="Vesth T.C."/>
            <person name="Visser J."/>
            <person name="Yu J.-H."/>
            <person name="Zhou M."/>
            <person name="Andersen M.R."/>
            <person name="Archer D.B."/>
            <person name="Baker S.E."/>
            <person name="Benoit I."/>
            <person name="Brakhage A.A."/>
            <person name="Braus G.H."/>
            <person name="Fischer R."/>
            <person name="Frisvad J.C."/>
            <person name="Goldman G.H."/>
            <person name="Houbraken J."/>
            <person name="Oakley B."/>
            <person name="Pocsi I."/>
            <person name="Scazzocchio C."/>
            <person name="Seiboth B."/>
            <person name="vanKuyk P.A."/>
            <person name="Wortman J."/>
            <person name="Dyer P.S."/>
            <person name="Grigoriev I.V."/>
        </authorList>
    </citation>
    <scope>NUCLEOTIDE SEQUENCE [LARGE SCALE GENOMIC DNA]</scope>
    <source>
        <strain evidence="2">ATCC 16872 / CBS 172.66 / WB 5094</strain>
    </source>
</reference>
<evidence type="ECO:0000313" key="1">
    <source>
        <dbReference type="EMBL" id="OJK02243.1"/>
    </source>
</evidence>
<sequence length="240" mass="26860">MKKILEAVNAGTLPLNYARWLRYSAANAGNNPYIVPGVILELAYWIGPEVGTVGDSTYDQYRDMTDGTGADQWVVFHLHFDEGGETSNVHPFVSITQNGRTRTYARTASIRVYHGRYTVTAGNNLRVQSDSGSSTWRTSAFYCSGNAHWDIGRTDLTPTADTWGDDLQRWGINLRSTYLRAEPWRLVYPELSVTGTEIDADWITRVAEPSEYAASSWVLTDTRQVDTDVYIPNIPPPGRS</sequence>
<dbReference type="GeneID" id="30977180"/>
<dbReference type="EMBL" id="KV878973">
    <property type="protein sequence ID" value="OJK02243.1"/>
    <property type="molecule type" value="Genomic_DNA"/>
</dbReference>
<organism evidence="1 2">
    <name type="scientific">Aspergillus aculeatus (strain ATCC 16872 / CBS 172.66 / WB 5094)</name>
    <dbReference type="NCBI Taxonomy" id="690307"/>
    <lineage>
        <taxon>Eukaryota</taxon>
        <taxon>Fungi</taxon>
        <taxon>Dikarya</taxon>
        <taxon>Ascomycota</taxon>
        <taxon>Pezizomycotina</taxon>
        <taxon>Eurotiomycetes</taxon>
        <taxon>Eurotiomycetidae</taxon>
        <taxon>Eurotiales</taxon>
        <taxon>Aspergillaceae</taxon>
        <taxon>Aspergillus</taxon>
        <taxon>Aspergillus subgen. Circumdati</taxon>
    </lineage>
</organism>
<evidence type="ECO:0000313" key="2">
    <source>
        <dbReference type="Proteomes" id="UP000184546"/>
    </source>
</evidence>
<gene>
    <name evidence="1" type="ORF">ASPACDRAFT_58590</name>
</gene>